<dbReference type="EMBL" id="LT966316">
    <property type="protein sequence ID" value="SOU92428.1"/>
    <property type="molecule type" value="Genomic_DNA"/>
</dbReference>
<accession>A0A2I2MFD5</accession>
<organism evidence="1">
    <name type="scientific">Leptospirillum ferriphilum</name>
    <dbReference type="NCBI Taxonomy" id="178606"/>
    <lineage>
        <taxon>Bacteria</taxon>
        <taxon>Pseudomonadati</taxon>
        <taxon>Nitrospirota</taxon>
        <taxon>Nitrospiria</taxon>
        <taxon>Nitrospirales</taxon>
        <taxon>Nitrospiraceae</taxon>
        <taxon>Leptospirillum</taxon>
    </lineage>
</organism>
<dbReference type="RefSeq" id="WP_081938129.1">
    <property type="nucleotide sequence ID" value="NZ_OBMB01000001.1"/>
</dbReference>
<name>A0A2I2MFD5_9BACT</name>
<protein>
    <submittedName>
        <fullName evidence="1">Uncharacterized protein</fullName>
    </submittedName>
</protein>
<gene>
    <name evidence="1" type="ORF">LFTS_01055</name>
</gene>
<dbReference type="AlphaFoldDB" id="A0A2I2MFD5"/>
<reference evidence="1" key="1">
    <citation type="submission" date="2017-12" db="EMBL/GenBank/DDBJ databases">
        <authorList>
            <consortium name="SysMetEx"/>
        </authorList>
    </citation>
    <scope>NUCLEOTIDE SEQUENCE</scope>
    <source>
        <strain evidence="1">Pb_238</strain>
    </source>
</reference>
<proteinExistence type="predicted"/>
<sequence>MAKKGLNLAGLEQPDKGFLLTDGHHNSDKIGQRDLSLLLEEAYGRQWDTGLYRKLLLACIPDKPLALQIAGNPEKDLLGRIKDIQFYSQ</sequence>
<evidence type="ECO:0000313" key="1">
    <source>
        <dbReference type="EMBL" id="SOU92428.1"/>
    </source>
</evidence>